<dbReference type="RefSeq" id="WP_058848677.1">
    <property type="nucleotide sequence ID" value="NZ_LOCL01000034.1"/>
</dbReference>
<evidence type="ECO:0008006" key="3">
    <source>
        <dbReference type="Google" id="ProtNLM"/>
    </source>
</evidence>
<dbReference type="Proteomes" id="UP000054804">
    <property type="component" value="Unassembled WGS sequence"/>
</dbReference>
<keyword evidence="2" id="KW-1185">Reference proteome</keyword>
<accession>A0A0W7X3E5</accession>
<sequence length="145" mass="16157">MHSTEAATAWAEHQVTTLAGGAREWTVPAYGSHAWNQLPPADPRRFAAVIEAAERWSRHTAEEERLEQLADDDPAAWYAEITAEVNVAARHLAVRLARMRTQAELESARTHRLPHRLRATPGWPPIAVPGQPGRYLYPSRQLAAA</sequence>
<dbReference type="EMBL" id="LOCL01000034">
    <property type="protein sequence ID" value="KUF17414.1"/>
    <property type="molecule type" value="Genomic_DNA"/>
</dbReference>
<dbReference type="Pfam" id="PF10888">
    <property type="entry name" value="DUF2742"/>
    <property type="match status" value="1"/>
</dbReference>
<dbReference type="AlphaFoldDB" id="A0A0W7X3E5"/>
<dbReference type="STRING" id="1765722.AT728_16585"/>
<dbReference type="OrthoDB" id="4305396at2"/>
<proteinExistence type="predicted"/>
<dbReference type="InterPro" id="IPR024384">
    <property type="entry name" value="DUF2742"/>
</dbReference>
<evidence type="ECO:0000313" key="2">
    <source>
        <dbReference type="Proteomes" id="UP000054804"/>
    </source>
</evidence>
<name>A0A0W7X3E5_9ACTN</name>
<evidence type="ECO:0000313" key="1">
    <source>
        <dbReference type="EMBL" id="KUF17414.1"/>
    </source>
</evidence>
<comment type="caution">
    <text evidence="1">The sequence shown here is derived from an EMBL/GenBank/DDBJ whole genome shotgun (WGS) entry which is preliminary data.</text>
</comment>
<organism evidence="1 2">
    <name type="scientific">Streptomyces silvensis</name>
    <dbReference type="NCBI Taxonomy" id="1765722"/>
    <lineage>
        <taxon>Bacteria</taxon>
        <taxon>Bacillati</taxon>
        <taxon>Actinomycetota</taxon>
        <taxon>Actinomycetes</taxon>
        <taxon>Kitasatosporales</taxon>
        <taxon>Streptomycetaceae</taxon>
        <taxon>Streptomyces</taxon>
    </lineage>
</organism>
<protein>
    <recommendedName>
        <fullName evidence="3">DUF2742 domain-containing protein</fullName>
    </recommendedName>
</protein>
<reference evidence="1 2" key="1">
    <citation type="submission" date="2015-12" db="EMBL/GenBank/DDBJ databases">
        <title>Draft genome sequence of Streptomyces silvensis ATCC 53525, a producer of novel hormone antagonists.</title>
        <authorList>
            <person name="Johnston C.W."/>
            <person name="Li Y."/>
            <person name="Magarvey N.A."/>
        </authorList>
    </citation>
    <scope>NUCLEOTIDE SEQUENCE [LARGE SCALE GENOMIC DNA]</scope>
    <source>
        <strain evidence="1 2">ATCC 53525</strain>
    </source>
</reference>
<gene>
    <name evidence="1" type="ORF">AT728_16585</name>
</gene>